<evidence type="ECO:0000256" key="1">
    <source>
        <dbReference type="ARBA" id="ARBA00004442"/>
    </source>
</evidence>
<evidence type="ECO:0000259" key="5">
    <source>
        <dbReference type="PROSITE" id="PS51123"/>
    </source>
</evidence>
<dbReference type="PROSITE" id="PS51123">
    <property type="entry name" value="OMPA_2"/>
    <property type="match status" value="1"/>
</dbReference>
<dbReference type="InterPro" id="IPR011042">
    <property type="entry name" value="6-blade_b-propeller_TolB-like"/>
</dbReference>
<dbReference type="SUPFAM" id="SSF49478">
    <property type="entry name" value="Cna protein B-type domain"/>
    <property type="match status" value="1"/>
</dbReference>
<proteinExistence type="predicted"/>
<dbReference type="InterPro" id="IPR011659">
    <property type="entry name" value="WD40"/>
</dbReference>
<keyword evidence="3" id="KW-0998">Cell outer membrane</keyword>
<evidence type="ECO:0000313" key="6">
    <source>
        <dbReference type="EMBL" id="MCB4799918.1"/>
    </source>
</evidence>
<evidence type="ECO:0000256" key="3">
    <source>
        <dbReference type="ARBA" id="ARBA00023237"/>
    </source>
</evidence>
<dbReference type="Pfam" id="PF00691">
    <property type="entry name" value="OmpA"/>
    <property type="match status" value="1"/>
</dbReference>
<feature type="domain" description="OmpA-like" evidence="5">
    <location>
        <begin position="419"/>
        <end position="537"/>
    </location>
</feature>
<dbReference type="RefSeq" id="WP_226544399.1">
    <property type="nucleotide sequence ID" value="NZ_JAJAPW010000006.1"/>
</dbReference>
<sequence length="537" mass="60167">MKTKFYLVVFLISNIGISQQGLSNLNNSGVSNQSNNKINIVSSDIIGTNGFNFEILDAGVNTKFSELGSGFFRNKLILVSSKKIGDLAKIDPNTGEADKNYYCLDIDKNGQLSSPILFSRILNTKNSEDQLTFSTDQKTVYYTRSNKENSLEFKLYKAVLEKDSHGNWINEELLGINQNNVSIENPYVSPEGDKLYFASNMPDSFGGFDLYVSKINPDGSLGTPKNLGNTINTEKNEKYPSLSIDGKYLYFSSEGHQNIGGYDLFVSKISNNNYREPRNLGNTINTVYDELAYFLAAKNKGYVSSNRQGGRGSYDIYTAINTEIIQHIEGEILDRDTSIKLPNTLVVLKDDDNEEIGRIITGEDGKYNFNVSPFETYTITAKKDGFKDASEVFNSNNGTETNYVKNIMLSATEPIIAEINNELRILLENIYFEYNKYNIKEESTISLNKIVKVLKENPEMKIAINAHTDNKGSASYNLKLSDKRAGSAAKFLIKNGIDKNRLISKGFGETKPFIDCKNNCSDEDLQANRRVEFVILN</sequence>
<dbReference type="Gene3D" id="3.30.1330.60">
    <property type="entry name" value="OmpA-like domain"/>
    <property type="match status" value="1"/>
</dbReference>
<dbReference type="EMBL" id="JAJAPW010000006">
    <property type="protein sequence ID" value="MCB4799918.1"/>
    <property type="molecule type" value="Genomic_DNA"/>
</dbReference>
<keyword evidence="7" id="KW-1185">Reference proteome</keyword>
<evidence type="ECO:0000256" key="2">
    <source>
        <dbReference type="ARBA" id="ARBA00023136"/>
    </source>
</evidence>
<dbReference type="InterPro" id="IPR036737">
    <property type="entry name" value="OmpA-like_sf"/>
</dbReference>
<comment type="caution">
    <text evidence="6">The sequence shown here is derived from an EMBL/GenBank/DDBJ whole genome shotgun (WGS) entry which is preliminary data.</text>
</comment>
<dbReference type="InterPro" id="IPR006664">
    <property type="entry name" value="OMP_bac"/>
</dbReference>
<dbReference type="AlphaFoldDB" id="A0A9X1L2M2"/>
<evidence type="ECO:0000256" key="4">
    <source>
        <dbReference type="PROSITE-ProRule" id="PRU00473"/>
    </source>
</evidence>
<dbReference type="CDD" id="cd07185">
    <property type="entry name" value="OmpA_C-like"/>
    <property type="match status" value="1"/>
</dbReference>
<dbReference type="Pfam" id="PF07676">
    <property type="entry name" value="PD40"/>
    <property type="match status" value="2"/>
</dbReference>
<dbReference type="Gene3D" id="2.60.40.1120">
    <property type="entry name" value="Carboxypeptidase-like, regulatory domain"/>
    <property type="match status" value="1"/>
</dbReference>
<dbReference type="SUPFAM" id="SSF103088">
    <property type="entry name" value="OmpA-like"/>
    <property type="match status" value="1"/>
</dbReference>
<evidence type="ECO:0000313" key="7">
    <source>
        <dbReference type="Proteomes" id="UP001139199"/>
    </source>
</evidence>
<comment type="subcellular location">
    <subcellularLocation>
        <location evidence="1">Cell outer membrane</location>
    </subcellularLocation>
</comment>
<dbReference type="PRINTS" id="PR01021">
    <property type="entry name" value="OMPADOMAIN"/>
</dbReference>
<keyword evidence="2 4" id="KW-0472">Membrane</keyword>
<gene>
    <name evidence="6" type="ORF">LG649_13770</name>
</gene>
<organism evidence="6 7">
    <name type="scientific">Neotamlana laminarinivorans</name>
    <dbReference type="NCBI Taxonomy" id="2883124"/>
    <lineage>
        <taxon>Bacteria</taxon>
        <taxon>Pseudomonadati</taxon>
        <taxon>Bacteroidota</taxon>
        <taxon>Flavobacteriia</taxon>
        <taxon>Flavobacteriales</taxon>
        <taxon>Flavobacteriaceae</taxon>
        <taxon>Neotamlana</taxon>
    </lineage>
</organism>
<dbReference type="Pfam" id="PF13620">
    <property type="entry name" value="CarboxypepD_reg"/>
    <property type="match status" value="1"/>
</dbReference>
<dbReference type="InterPro" id="IPR050330">
    <property type="entry name" value="Bact_OuterMem_StrucFunc"/>
</dbReference>
<reference evidence="6" key="1">
    <citation type="submission" date="2021-10" db="EMBL/GenBank/DDBJ databases">
        <title>Tamlana sargassums sp. nov., and Tamlana laminarinivorans sp. nov., two new bacteria isolated from the brown alga.</title>
        <authorList>
            <person name="Li J."/>
        </authorList>
    </citation>
    <scope>NUCLEOTIDE SEQUENCE</scope>
    <source>
        <strain evidence="6">PT2-4</strain>
    </source>
</reference>
<protein>
    <submittedName>
        <fullName evidence="6">OmpA family protein</fullName>
    </submittedName>
</protein>
<dbReference type="GO" id="GO:0009279">
    <property type="term" value="C:cell outer membrane"/>
    <property type="evidence" value="ECO:0007669"/>
    <property type="project" value="UniProtKB-SubCell"/>
</dbReference>
<dbReference type="SUPFAM" id="SSF82171">
    <property type="entry name" value="DPP6 N-terminal domain-like"/>
    <property type="match status" value="1"/>
</dbReference>
<dbReference type="InterPro" id="IPR006665">
    <property type="entry name" value="OmpA-like"/>
</dbReference>
<dbReference type="Gene3D" id="2.120.10.30">
    <property type="entry name" value="TolB, C-terminal domain"/>
    <property type="match status" value="1"/>
</dbReference>
<dbReference type="Proteomes" id="UP001139199">
    <property type="component" value="Unassembled WGS sequence"/>
</dbReference>
<name>A0A9X1L2M2_9FLAO</name>
<dbReference type="PANTHER" id="PTHR30329:SF21">
    <property type="entry name" value="LIPOPROTEIN YIAD-RELATED"/>
    <property type="match status" value="1"/>
</dbReference>
<dbReference type="PANTHER" id="PTHR30329">
    <property type="entry name" value="STATOR ELEMENT OF FLAGELLAR MOTOR COMPLEX"/>
    <property type="match status" value="1"/>
</dbReference>
<accession>A0A9X1L2M2</accession>